<reference evidence="1" key="2">
    <citation type="journal article" date="2015" name="Data Brief">
        <title>Shoot transcriptome of the giant reed, Arundo donax.</title>
        <authorList>
            <person name="Barrero R.A."/>
            <person name="Guerrero F.D."/>
            <person name="Moolhuijzen P."/>
            <person name="Goolsby J.A."/>
            <person name="Tidwell J."/>
            <person name="Bellgard S.E."/>
            <person name="Bellgard M.I."/>
        </authorList>
    </citation>
    <scope>NUCLEOTIDE SEQUENCE</scope>
    <source>
        <tissue evidence="1">Shoot tissue taken approximately 20 cm above the soil surface</tissue>
    </source>
</reference>
<sequence length="46" mass="5081">MPCPRSLSLSLICTQSCCSNTPSLCSRCCYCHEATWRKEALGNRGL</sequence>
<accession>A0A0A9AWB9</accession>
<name>A0A0A9AWB9_ARUDO</name>
<protein>
    <submittedName>
        <fullName evidence="1">Uncharacterized protein</fullName>
    </submittedName>
</protein>
<organism evidence="1">
    <name type="scientific">Arundo donax</name>
    <name type="common">Giant reed</name>
    <name type="synonym">Donax arundinaceus</name>
    <dbReference type="NCBI Taxonomy" id="35708"/>
    <lineage>
        <taxon>Eukaryota</taxon>
        <taxon>Viridiplantae</taxon>
        <taxon>Streptophyta</taxon>
        <taxon>Embryophyta</taxon>
        <taxon>Tracheophyta</taxon>
        <taxon>Spermatophyta</taxon>
        <taxon>Magnoliopsida</taxon>
        <taxon>Liliopsida</taxon>
        <taxon>Poales</taxon>
        <taxon>Poaceae</taxon>
        <taxon>PACMAD clade</taxon>
        <taxon>Arundinoideae</taxon>
        <taxon>Arundineae</taxon>
        <taxon>Arundo</taxon>
    </lineage>
</organism>
<dbReference type="AlphaFoldDB" id="A0A0A9AWB9"/>
<reference evidence="1" key="1">
    <citation type="submission" date="2014-09" db="EMBL/GenBank/DDBJ databases">
        <authorList>
            <person name="Magalhaes I.L.F."/>
            <person name="Oliveira U."/>
            <person name="Santos F.R."/>
            <person name="Vidigal T.H.D.A."/>
            <person name="Brescovit A.D."/>
            <person name="Santos A.J."/>
        </authorList>
    </citation>
    <scope>NUCLEOTIDE SEQUENCE</scope>
    <source>
        <tissue evidence="1">Shoot tissue taken approximately 20 cm above the soil surface</tissue>
    </source>
</reference>
<proteinExistence type="predicted"/>
<evidence type="ECO:0000313" key="1">
    <source>
        <dbReference type="EMBL" id="JAD54138.1"/>
    </source>
</evidence>
<dbReference type="EMBL" id="GBRH01243757">
    <property type="protein sequence ID" value="JAD54138.1"/>
    <property type="molecule type" value="Transcribed_RNA"/>
</dbReference>